<keyword evidence="2" id="KW-1185">Reference proteome</keyword>
<comment type="caution">
    <text evidence="1">The sequence shown here is derived from an EMBL/GenBank/DDBJ whole genome shotgun (WGS) entry which is preliminary data.</text>
</comment>
<protein>
    <submittedName>
        <fullName evidence="1">Uncharacterized protein</fullName>
    </submittedName>
</protein>
<accession>A0AAD2FKA0</accession>
<reference evidence="1" key="1">
    <citation type="submission" date="2023-08" db="EMBL/GenBank/DDBJ databases">
        <authorList>
            <person name="Audoor S."/>
            <person name="Bilcke G."/>
        </authorList>
    </citation>
    <scope>NUCLEOTIDE SEQUENCE</scope>
</reference>
<organism evidence="1 2">
    <name type="scientific">Cylindrotheca closterium</name>
    <dbReference type="NCBI Taxonomy" id="2856"/>
    <lineage>
        <taxon>Eukaryota</taxon>
        <taxon>Sar</taxon>
        <taxon>Stramenopiles</taxon>
        <taxon>Ochrophyta</taxon>
        <taxon>Bacillariophyta</taxon>
        <taxon>Bacillariophyceae</taxon>
        <taxon>Bacillariophycidae</taxon>
        <taxon>Bacillariales</taxon>
        <taxon>Bacillariaceae</taxon>
        <taxon>Cylindrotheca</taxon>
    </lineage>
</organism>
<evidence type="ECO:0000313" key="1">
    <source>
        <dbReference type="EMBL" id="CAJ1937408.1"/>
    </source>
</evidence>
<sequence length="99" mass="11119">MPETDAALTKRPERKGGIVVEDDMRAPFTLQDYVKVGADFCPGMNRPAGRGFIQERVSYKAYHRSHVSKVVGIAVTACTWWIVMSLDRQKGPLMIQSLH</sequence>
<dbReference type="AlphaFoldDB" id="A0AAD2FKA0"/>
<evidence type="ECO:0000313" key="2">
    <source>
        <dbReference type="Proteomes" id="UP001295423"/>
    </source>
</evidence>
<proteinExistence type="predicted"/>
<dbReference type="EMBL" id="CAKOGP040000642">
    <property type="protein sequence ID" value="CAJ1937408.1"/>
    <property type="molecule type" value="Genomic_DNA"/>
</dbReference>
<gene>
    <name evidence="1" type="ORF">CYCCA115_LOCUS5644</name>
</gene>
<dbReference type="Proteomes" id="UP001295423">
    <property type="component" value="Unassembled WGS sequence"/>
</dbReference>
<name>A0AAD2FKA0_9STRA</name>